<sequence>MSILNRFRGRSAGGDRAQVDPHQWRLPSSYSTSSKPGTRETVIPNPRIFRNAFVPNEPTAARIGADTGLVYPDVSHAAVHLALLESFHRLRLSAASRFDDVEVVEDQPPPAFSEDEKRDVLSEQQQQQQQQRQHRPPTSTKLPEPERWDLLIRLAITRFTAWWMNMDRILYHATAFTHHAGTRAVVQLTKDYLPPLDVLLVWYAFMLDEESYTTACSYQETPTARIGDLCFPWPAIRDALDLDSLAYRITKPAENLFATLTSQSADILTYLEGPPAYVECPELPVDIDLFAQVKRCERFVDEAHRLLWIRSPSLQGSLERASLQYLERQLSPTPISRVATAAGQDDTSSPLPFGVELIWKTHRLYPRLYRLFRLEIVPVPVPAPTPTDTKSPRISTAVECLDDSDVPERGSSQPSFSKEYDECYCWTCERIRDDIPTFSYTAATQSSSSSSLSSSSSSSLRAAAAAADAISPSPPSPLSTLSQAQIRSIQDDLGFHLAVERARARHSPLPTRPPTAAEKAAETLEARKQAEVGRLPGLNEYLVTMPNGKKKIKRSKHTNMVYTAMV</sequence>
<dbReference type="STRING" id="1442368.A0A0D2GYR4"/>
<dbReference type="GeneID" id="25301093"/>
<organism evidence="2 3">
    <name type="scientific">Fonsecaea pedrosoi CBS 271.37</name>
    <dbReference type="NCBI Taxonomy" id="1442368"/>
    <lineage>
        <taxon>Eukaryota</taxon>
        <taxon>Fungi</taxon>
        <taxon>Dikarya</taxon>
        <taxon>Ascomycota</taxon>
        <taxon>Pezizomycotina</taxon>
        <taxon>Eurotiomycetes</taxon>
        <taxon>Chaetothyriomycetidae</taxon>
        <taxon>Chaetothyriales</taxon>
        <taxon>Herpotrichiellaceae</taxon>
        <taxon>Fonsecaea</taxon>
    </lineage>
</organism>
<evidence type="ECO:0000313" key="2">
    <source>
        <dbReference type="EMBL" id="KIW86208.1"/>
    </source>
</evidence>
<dbReference type="RefSeq" id="XP_013290016.1">
    <property type="nucleotide sequence ID" value="XM_013434562.1"/>
</dbReference>
<name>A0A0D2GYR4_9EURO</name>
<dbReference type="OrthoDB" id="2684236at2759"/>
<evidence type="ECO:0000256" key="1">
    <source>
        <dbReference type="SAM" id="MobiDB-lite"/>
    </source>
</evidence>
<reference evidence="2 3" key="1">
    <citation type="submission" date="2015-01" db="EMBL/GenBank/DDBJ databases">
        <title>The Genome Sequence of Fonsecaea pedrosoi CBS 271.37.</title>
        <authorList>
            <consortium name="The Broad Institute Genomics Platform"/>
            <person name="Cuomo C."/>
            <person name="de Hoog S."/>
            <person name="Gorbushina A."/>
            <person name="Stielow B."/>
            <person name="Teixiera M."/>
            <person name="Abouelleil A."/>
            <person name="Chapman S.B."/>
            <person name="Priest M."/>
            <person name="Young S.K."/>
            <person name="Wortman J."/>
            <person name="Nusbaum C."/>
            <person name="Birren B."/>
        </authorList>
    </citation>
    <scope>NUCLEOTIDE SEQUENCE [LARGE SCALE GENOMIC DNA]</scope>
    <source>
        <strain evidence="2 3">CBS 271.37</strain>
    </source>
</reference>
<feature type="region of interest" description="Disordered" evidence="1">
    <location>
        <begin position="106"/>
        <end position="143"/>
    </location>
</feature>
<keyword evidence="3" id="KW-1185">Reference proteome</keyword>
<dbReference type="EMBL" id="KN846969">
    <property type="protein sequence ID" value="KIW86208.1"/>
    <property type="molecule type" value="Genomic_DNA"/>
</dbReference>
<dbReference type="AlphaFoldDB" id="A0A0D2GYR4"/>
<accession>A0A0D2GYR4</accession>
<protein>
    <submittedName>
        <fullName evidence="2">Uncharacterized protein</fullName>
    </submittedName>
</protein>
<evidence type="ECO:0000313" key="3">
    <source>
        <dbReference type="Proteomes" id="UP000053029"/>
    </source>
</evidence>
<gene>
    <name evidence="2" type="ORF">Z517_01603</name>
</gene>
<dbReference type="HOGENOM" id="CLU_025077_1_0_1"/>
<proteinExistence type="predicted"/>
<dbReference type="VEuPathDB" id="FungiDB:Z517_01603"/>
<feature type="compositionally biased region" description="Polar residues" evidence="1">
    <location>
        <begin position="26"/>
        <end position="36"/>
    </location>
</feature>
<feature type="region of interest" description="Disordered" evidence="1">
    <location>
        <begin position="1"/>
        <end position="43"/>
    </location>
</feature>
<dbReference type="Proteomes" id="UP000053029">
    <property type="component" value="Unassembled WGS sequence"/>
</dbReference>